<dbReference type="FunFam" id="3.30.1330.40:FF:000001">
    <property type="entry name" value="L-PSP family endoribonuclease"/>
    <property type="match status" value="1"/>
</dbReference>
<dbReference type="Proteomes" id="UP001158087">
    <property type="component" value="Unassembled WGS sequence"/>
</dbReference>
<dbReference type="SUPFAM" id="SSF55298">
    <property type="entry name" value="YjgF-like"/>
    <property type="match status" value="1"/>
</dbReference>
<name>A0AA42KVP7_9HYPH</name>
<evidence type="ECO:0000313" key="3">
    <source>
        <dbReference type="Proteomes" id="UP001158087"/>
    </source>
</evidence>
<accession>A0AA42KVP7</accession>
<dbReference type="InterPro" id="IPR006175">
    <property type="entry name" value="YjgF/YER057c/UK114"/>
</dbReference>
<organism evidence="2 3">
    <name type="scientific">Brucella intermedia GD04153</name>
    <dbReference type="NCBI Taxonomy" id="2975438"/>
    <lineage>
        <taxon>Bacteria</taxon>
        <taxon>Pseudomonadati</taxon>
        <taxon>Pseudomonadota</taxon>
        <taxon>Alphaproteobacteria</taxon>
        <taxon>Hyphomicrobiales</taxon>
        <taxon>Brucellaceae</taxon>
        <taxon>Brucella/Ochrobactrum group</taxon>
        <taxon>Brucella</taxon>
    </lineage>
</organism>
<dbReference type="GO" id="GO:0005829">
    <property type="term" value="C:cytosol"/>
    <property type="evidence" value="ECO:0007669"/>
    <property type="project" value="TreeGrafter"/>
</dbReference>
<dbReference type="CDD" id="cd00448">
    <property type="entry name" value="YjgF_YER057c_UK114_family"/>
    <property type="match status" value="1"/>
</dbReference>
<dbReference type="InterPro" id="IPR006056">
    <property type="entry name" value="RidA"/>
</dbReference>
<dbReference type="AlphaFoldDB" id="A0AA42KVP7"/>
<gene>
    <name evidence="2" type="ORF">N7376_22925</name>
</gene>
<evidence type="ECO:0000256" key="1">
    <source>
        <dbReference type="ARBA" id="ARBA00010552"/>
    </source>
</evidence>
<comment type="similarity">
    <text evidence="1">Belongs to the RutC family.</text>
</comment>
<dbReference type="NCBIfam" id="TIGR00004">
    <property type="entry name" value="Rid family detoxifying hydrolase"/>
    <property type="match status" value="1"/>
</dbReference>
<reference evidence="2" key="1">
    <citation type="submission" date="2022-09" db="EMBL/GenBank/DDBJ databases">
        <title>Intensive care unit water sources are persistently colonized with multi-drug resistant bacteria and are the site of extensive horizontal gene transfer of antibiotic resistance genes.</title>
        <authorList>
            <person name="Diorio-Toth L."/>
        </authorList>
    </citation>
    <scope>NUCLEOTIDE SEQUENCE</scope>
    <source>
        <strain evidence="2">GD04153</strain>
    </source>
</reference>
<keyword evidence="2" id="KW-0378">Hydrolase</keyword>
<dbReference type="Gene3D" id="3.30.1330.40">
    <property type="entry name" value="RutC-like"/>
    <property type="match status" value="1"/>
</dbReference>
<sequence>MIQSISTKAAPAAIGPYSQAVRYGSLLFVSGQLGLDPYTGEFVSDTASEQMRQCLINIAAIAEAAGTAINRTVKTTILLTDLSGFTEINEVYGSVFTAPYPARATFEVSALPKGAKVEVEAVIALD</sequence>
<comment type="caution">
    <text evidence="2">The sequence shown here is derived from an EMBL/GenBank/DDBJ whole genome shotgun (WGS) entry which is preliminary data.</text>
</comment>
<dbReference type="InterPro" id="IPR035959">
    <property type="entry name" value="RutC-like_sf"/>
</dbReference>
<dbReference type="PANTHER" id="PTHR11803:SF39">
    <property type="entry name" value="2-IMINOBUTANOATE_2-IMINOPROPANOATE DEAMINASE"/>
    <property type="match status" value="1"/>
</dbReference>
<dbReference type="EMBL" id="JAODYY010000017">
    <property type="protein sequence ID" value="MDH0126832.1"/>
    <property type="molecule type" value="Genomic_DNA"/>
</dbReference>
<proteinExistence type="inferred from homology"/>
<protein>
    <submittedName>
        <fullName evidence="2">Rid family detoxifying hydrolase</fullName>
    </submittedName>
</protein>
<dbReference type="GO" id="GO:0019239">
    <property type="term" value="F:deaminase activity"/>
    <property type="evidence" value="ECO:0007669"/>
    <property type="project" value="TreeGrafter"/>
</dbReference>
<dbReference type="Pfam" id="PF01042">
    <property type="entry name" value="Ribonuc_L-PSP"/>
    <property type="match status" value="1"/>
</dbReference>
<evidence type="ECO:0000313" key="2">
    <source>
        <dbReference type="EMBL" id="MDH0126832.1"/>
    </source>
</evidence>
<dbReference type="PANTHER" id="PTHR11803">
    <property type="entry name" value="2-IMINOBUTANOATE/2-IMINOPROPANOATE DEAMINASE RIDA"/>
    <property type="match status" value="1"/>
</dbReference>